<gene>
    <name evidence="1" type="ORF">FQN60_007663</name>
</gene>
<proteinExistence type="predicted"/>
<accession>A0A5J5CY60</accession>
<dbReference type="EMBL" id="VOFY01000014">
    <property type="protein sequence ID" value="KAA8586094.1"/>
    <property type="molecule type" value="Genomic_DNA"/>
</dbReference>
<dbReference type="Proteomes" id="UP000327493">
    <property type="component" value="Chromosome 14"/>
</dbReference>
<evidence type="ECO:0000313" key="1">
    <source>
        <dbReference type="EMBL" id="KAA8586094.1"/>
    </source>
</evidence>
<protein>
    <submittedName>
        <fullName evidence="1">Uncharacterized protein</fullName>
    </submittedName>
</protein>
<dbReference type="AlphaFoldDB" id="A0A5J5CY60"/>
<keyword evidence="2" id="KW-1185">Reference proteome</keyword>
<reference evidence="1 2" key="1">
    <citation type="submission" date="2019-08" db="EMBL/GenBank/DDBJ databases">
        <title>A chromosome-level genome assembly, high-density linkage maps, and genome scans reveal the genomic architecture of hybrid incompatibilities underlying speciation via character displacement in darters (Percidae: Etheostominae).</title>
        <authorList>
            <person name="Moran R.L."/>
            <person name="Catchen J.M."/>
            <person name="Fuller R.C."/>
        </authorList>
    </citation>
    <scope>NUCLEOTIDE SEQUENCE [LARGE SCALE GENOMIC DNA]</scope>
    <source>
        <strain evidence="1">EspeVRDwgs_2016</strain>
        <tissue evidence="1">Muscle</tissue>
    </source>
</reference>
<evidence type="ECO:0000313" key="2">
    <source>
        <dbReference type="Proteomes" id="UP000327493"/>
    </source>
</evidence>
<organism evidence="1 2">
    <name type="scientific">Etheostoma spectabile</name>
    <name type="common">orangethroat darter</name>
    <dbReference type="NCBI Taxonomy" id="54343"/>
    <lineage>
        <taxon>Eukaryota</taxon>
        <taxon>Metazoa</taxon>
        <taxon>Chordata</taxon>
        <taxon>Craniata</taxon>
        <taxon>Vertebrata</taxon>
        <taxon>Euteleostomi</taxon>
        <taxon>Actinopterygii</taxon>
        <taxon>Neopterygii</taxon>
        <taxon>Teleostei</taxon>
        <taxon>Neoteleostei</taxon>
        <taxon>Acanthomorphata</taxon>
        <taxon>Eupercaria</taxon>
        <taxon>Perciformes</taxon>
        <taxon>Percoidei</taxon>
        <taxon>Percidae</taxon>
        <taxon>Etheostomatinae</taxon>
        <taxon>Etheostoma</taxon>
    </lineage>
</organism>
<name>A0A5J5CY60_9PERO</name>
<sequence>MSQHRRDVFSNHFGDKTVRGLSVAFALKLVPPEGLLLHRSPSVRVSGWSSRLRGRSTAAALPIPHRGMQSRPRTAHSLCGGYWVCLRPGVAGWSLSHEDALLFDIIDGHSLLVAVLSGQAEVVAQCGGGGHKAQTPILQVQLQALDRLRLLKHLDLLYEVGPTLQQHCFVSALCWWEGVDVLDHIVGQLIVSLAQQLSFGKRGPASLEDLSDTRNDTFVDEVILSADFTEEKVDFLIIGAESGADEGWIYCKQMANGRSPTLLLSMMTSLWLTSNANTASRAPTYSMSPSSLSSNVVVLLTSWQLKRDKGKQSLYSPIGKESLGVSLVRHGLRKPSKETMRDSRLGLSITAGMRTSDPNYIEDLSVKRTSFGSNLRNRGFLRGLTPNTLILEMLESY</sequence>
<comment type="caution">
    <text evidence="1">The sequence shown here is derived from an EMBL/GenBank/DDBJ whole genome shotgun (WGS) entry which is preliminary data.</text>
</comment>